<dbReference type="GO" id="GO:0006145">
    <property type="term" value="P:purine nucleobase catabolic process"/>
    <property type="evidence" value="ECO:0007669"/>
    <property type="project" value="TreeGrafter"/>
</dbReference>
<feature type="domain" description="Amidohydrolase-related" evidence="3">
    <location>
        <begin position="440"/>
        <end position="518"/>
    </location>
</feature>
<evidence type="ECO:0000256" key="2">
    <source>
        <dbReference type="SAM" id="Phobius"/>
    </source>
</evidence>
<sequence length="997" mass="108547">MSEKDNSTNSDRTKSGRPFSPVNYSERFQLKSPIQILLLSTVIAVLITLAPLSAFTTLGSSIHHWTSSTSPATGSSTPVDGLLSETARQHAISKCAAIRATPGPSASFFSRDQSDRFEVGTNATLIRNCVIFTGKDNGTDIVRGDILLDKAIVKGLGKVSQRVIDNTPNLTVIDAKGGWVTPGLVDLHTHLGIMSTPILSGAVDLNSNKGPILPYLRSIDGLNTHDDAFELAMAGGVTSVQVLPGSSNAIGGQAFIVKLRKTKDRTPSSMIVEPPYNLKASGGASDDLAPFRWRHMKQACGENLKLYGNRMDSIWSFRQAYNEATRIKLSQDDYCEKVENGLWEELGSDPFPENLRWEMLIDVLRGKVKISTHCYEAVDLDSMVRLSNEFQFPISSFHHAAEAYLVPNTLKRTWGGIPAVALFATNYRYKRESYRGSEFAPRVLADEGIPVIMKSDHPVINSRHVLYEAQQAHYFGLQPHLALAAVTSTPAKAAGLSHRIGILAEGADADVVMWDSHPLRLGATPLKVWIDGILQIPLPAKDGSETHVEIGKGKDGSQWRYPPHTPHWDKERQDAVAWDGLPPLQGRKIDDDYVTFTNVKDVWKRTDVGNIQKTTLLNSSNLQDGDAGVVIVQKGKIVCMGAGCRRAFATSHEIDLQRGSIGPGMMTYGSPLGLEEIASEPSTSNGPPLDAFRQNTPRILDDIGGVIRAMDGLIIAYRSGVTLATTSMAKPIYLAGPESSVIGGLSATFRTGAAHAMERGAVIQDTSALHVVVGRSHPLLKQTSVSTQISGLRRLLYGWELNDRETGVWFRKAAEGIIPLVIEVDSADIMANLLILKADVEDKIGSRMRMVFSGAAEAHLLAKEIGDADVGVILNPARSYPMVWDQKRVLGGPPLTNDTALVQLIDNSVVVGLGVRSAWEARNTRFDVQWAALESNGKISDYDAYNLVTKNLEQLLGIRKIDEDMRDLVAYQGGNMFEFSSKPVAVISPLGGYVNVF</sequence>
<dbReference type="EMBL" id="NHTK01006084">
    <property type="protein sequence ID" value="PPQ64627.1"/>
    <property type="molecule type" value="Genomic_DNA"/>
</dbReference>
<dbReference type="PANTHER" id="PTHR43668:SF5">
    <property type="entry name" value="AMIDOHYDROLASE 3 DOMAIN-CONTAINING PROTEIN"/>
    <property type="match status" value="1"/>
</dbReference>
<dbReference type="InterPro" id="IPR050138">
    <property type="entry name" value="DHOase/Allantoinase_Hydrolase"/>
</dbReference>
<dbReference type="Proteomes" id="UP000284842">
    <property type="component" value="Unassembled WGS sequence"/>
</dbReference>
<evidence type="ECO:0000256" key="1">
    <source>
        <dbReference type="SAM" id="MobiDB-lite"/>
    </source>
</evidence>
<dbReference type="SUPFAM" id="SSF51338">
    <property type="entry name" value="Composite domain of metallo-dependent hydrolases"/>
    <property type="match status" value="1"/>
</dbReference>
<dbReference type="Pfam" id="PF01979">
    <property type="entry name" value="Amidohydro_1"/>
    <property type="match status" value="1"/>
</dbReference>
<feature type="transmembrane region" description="Helical" evidence="2">
    <location>
        <begin position="36"/>
        <end position="58"/>
    </location>
</feature>
<gene>
    <name evidence="4" type="ORF">CVT24_008364</name>
</gene>
<evidence type="ECO:0000313" key="4">
    <source>
        <dbReference type="EMBL" id="PPQ64627.1"/>
    </source>
</evidence>
<dbReference type="Gene3D" id="3.20.20.140">
    <property type="entry name" value="Metal-dependent hydrolases"/>
    <property type="match status" value="2"/>
</dbReference>
<protein>
    <recommendedName>
        <fullName evidence="3">Amidohydrolase-related domain-containing protein</fullName>
    </recommendedName>
</protein>
<comment type="caution">
    <text evidence="4">The sequence shown here is derived from an EMBL/GenBank/DDBJ whole genome shotgun (WGS) entry which is preliminary data.</text>
</comment>
<evidence type="ECO:0000313" key="5">
    <source>
        <dbReference type="Proteomes" id="UP000284842"/>
    </source>
</evidence>
<organism evidence="4 5">
    <name type="scientific">Panaeolus cyanescens</name>
    <dbReference type="NCBI Taxonomy" id="181874"/>
    <lineage>
        <taxon>Eukaryota</taxon>
        <taxon>Fungi</taxon>
        <taxon>Dikarya</taxon>
        <taxon>Basidiomycota</taxon>
        <taxon>Agaricomycotina</taxon>
        <taxon>Agaricomycetes</taxon>
        <taxon>Agaricomycetidae</taxon>
        <taxon>Agaricales</taxon>
        <taxon>Agaricineae</taxon>
        <taxon>Galeropsidaceae</taxon>
        <taxon>Panaeolus</taxon>
    </lineage>
</organism>
<dbReference type="GO" id="GO:0005737">
    <property type="term" value="C:cytoplasm"/>
    <property type="evidence" value="ECO:0007669"/>
    <property type="project" value="TreeGrafter"/>
</dbReference>
<reference evidence="4 5" key="1">
    <citation type="journal article" date="2018" name="Evol. Lett.">
        <title>Horizontal gene cluster transfer increased hallucinogenic mushroom diversity.</title>
        <authorList>
            <person name="Reynolds H.T."/>
            <person name="Vijayakumar V."/>
            <person name="Gluck-Thaler E."/>
            <person name="Korotkin H.B."/>
            <person name="Matheny P.B."/>
            <person name="Slot J.C."/>
        </authorList>
    </citation>
    <scope>NUCLEOTIDE SEQUENCE [LARGE SCALE GENOMIC DNA]</scope>
    <source>
        <strain evidence="4 5">2629</strain>
    </source>
</reference>
<evidence type="ECO:0000259" key="3">
    <source>
        <dbReference type="Pfam" id="PF01979"/>
    </source>
</evidence>
<dbReference type="OrthoDB" id="10258955at2759"/>
<dbReference type="InterPro" id="IPR032466">
    <property type="entry name" value="Metal_Hydrolase"/>
</dbReference>
<dbReference type="PANTHER" id="PTHR43668">
    <property type="entry name" value="ALLANTOINASE"/>
    <property type="match status" value="1"/>
</dbReference>
<keyword evidence="2" id="KW-0812">Transmembrane</keyword>
<feature type="compositionally biased region" description="Basic and acidic residues" evidence="1">
    <location>
        <begin position="1"/>
        <end position="14"/>
    </location>
</feature>
<dbReference type="AlphaFoldDB" id="A0A409VEY0"/>
<dbReference type="InParanoid" id="A0A409VEY0"/>
<dbReference type="InterPro" id="IPR011059">
    <property type="entry name" value="Metal-dep_hydrolase_composite"/>
</dbReference>
<accession>A0A409VEY0</accession>
<keyword evidence="5" id="KW-1185">Reference proteome</keyword>
<name>A0A409VEY0_9AGAR</name>
<feature type="region of interest" description="Disordered" evidence="1">
    <location>
        <begin position="1"/>
        <end position="22"/>
    </location>
</feature>
<dbReference type="InterPro" id="IPR006680">
    <property type="entry name" value="Amidohydro-rel"/>
</dbReference>
<dbReference type="SUPFAM" id="SSF51556">
    <property type="entry name" value="Metallo-dependent hydrolases"/>
    <property type="match status" value="1"/>
</dbReference>
<keyword evidence="2" id="KW-0472">Membrane</keyword>
<proteinExistence type="predicted"/>
<keyword evidence="2" id="KW-1133">Transmembrane helix</keyword>
<dbReference type="GO" id="GO:0004038">
    <property type="term" value="F:allantoinase activity"/>
    <property type="evidence" value="ECO:0007669"/>
    <property type="project" value="TreeGrafter"/>
</dbReference>